<evidence type="ECO:0000313" key="2">
    <source>
        <dbReference type="Proteomes" id="UP000184600"/>
    </source>
</evidence>
<dbReference type="RefSeq" id="WP_073579293.1">
    <property type="nucleotide sequence ID" value="NZ_AP024898.1"/>
</dbReference>
<sequence length="243" mass="28375">MTEQTQEFNPSINPQTASVQDMFGQILQQRIQEGIVEKTIIEKVDQMIEKCVSDAFSSYSEIAKSIKETITKSIKPDMKELDDFPVYHQFVMQNIRAAVTRFQDERLQEVLDKEMQDIFEQLPEDLTLSWLLDEVRRKNDDEEHDDSEMTLHINGDGSFTHIYISIEPDKNNWECEYQIDLHNGEIYSVKIDDKDMSKAICVGPLYRFEKILFNAYAMKAKLTLDKGISASDYDTYIESTYDY</sequence>
<organism evidence="1 2">
    <name type="scientific">Vibrio quintilis</name>
    <dbReference type="NCBI Taxonomy" id="1117707"/>
    <lineage>
        <taxon>Bacteria</taxon>
        <taxon>Pseudomonadati</taxon>
        <taxon>Pseudomonadota</taxon>
        <taxon>Gammaproteobacteria</taxon>
        <taxon>Vibrionales</taxon>
        <taxon>Vibrionaceae</taxon>
        <taxon>Vibrio</taxon>
    </lineage>
</organism>
<reference evidence="2" key="1">
    <citation type="submission" date="2016-12" db="EMBL/GenBank/DDBJ databases">
        <authorList>
            <person name="Rodrigo-Torres L."/>
            <person name="Arahal R.D."/>
            <person name="Lucena T."/>
        </authorList>
    </citation>
    <scope>NUCLEOTIDE SEQUENCE [LARGE SCALE GENOMIC DNA]</scope>
</reference>
<evidence type="ECO:0000313" key="1">
    <source>
        <dbReference type="EMBL" id="SHO54373.1"/>
    </source>
</evidence>
<name>A0A1M7YNZ4_9VIBR</name>
<protein>
    <submittedName>
        <fullName evidence="1">Uncharacterized protein</fullName>
    </submittedName>
</protein>
<dbReference type="EMBL" id="FRFG01000003">
    <property type="protein sequence ID" value="SHO54373.1"/>
    <property type="molecule type" value="Genomic_DNA"/>
</dbReference>
<dbReference type="Proteomes" id="UP000184600">
    <property type="component" value="Unassembled WGS sequence"/>
</dbReference>
<accession>A0A1M7YNZ4</accession>
<proteinExistence type="predicted"/>
<keyword evidence="2" id="KW-1185">Reference proteome</keyword>
<dbReference type="OrthoDB" id="6507185at2"/>
<dbReference type="AlphaFoldDB" id="A0A1M7YNZ4"/>
<gene>
    <name evidence="1" type="ORF">VQ7734_00087</name>
</gene>
<dbReference type="STRING" id="1117707.VQ7734_00087"/>